<dbReference type="GO" id="GO:0019781">
    <property type="term" value="F:NEDD8 activating enzyme activity"/>
    <property type="evidence" value="ECO:0007669"/>
    <property type="project" value="UniProtKB-UniRule"/>
</dbReference>
<dbReference type="PIRSF" id="PIRSF039099">
    <property type="entry name" value="APP-BP1"/>
    <property type="match status" value="1"/>
</dbReference>
<name>A0A5K3F7Z7_MESCO</name>
<comment type="similarity">
    <text evidence="2 5">Belongs to the ubiquitin-activating E1 family. ULA1 subfamily.</text>
</comment>
<dbReference type="WBParaSite" id="MCU_005466-RA">
    <property type="protein sequence ID" value="MCU_005466-RA"/>
    <property type="gene ID" value="MCU_005466"/>
</dbReference>
<dbReference type="PANTHER" id="PTHR10953:SF29">
    <property type="entry name" value="NEDD8-ACTIVATING ENZYME E1 REGULATORY SUBUNIT"/>
    <property type="match status" value="1"/>
</dbReference>
<reference evidence="7" key="1">
    <citation type="submission" date="2019-11" db="UniProtKB">
        <authorList>
            <consortium name="WormBaseParasite"/>
        </authorList>
    </citation>
    <scope>IDENTIFICATION</scope>
</reference>
<evidence type="ECO:0000256" key="2">
    <source>
        <dbReference type="ARBA" id="ARBA00006868"/>
    </source>
</evidence>
<comment type="pathway">
    <text evidence="1 5">Protein modification; protein neddylation.</text>
</comment>
<evidence type="ECO:0000259" key="6">
    <source>
        <dbReference type="Pfam" id="PF00899"/>
    </source>
</evidence>
<dbReference type="InterPro" id="IPR030667">
    <property type="entry name" value="APP-BP1"/>
</dbReference>
<dbReference type="GO" id="GO:0045116">
    <property type="term" value="P:protein neddylation"/>
    <property type="evidence" value="ECO:0007669"/>
    <property type="project" value="UniProtKB-UniRule"/>
</dbReference>
<dbReference type="UniPathway" id="UPA00885"/>
<evidence type="ECO:0000256" key="1">
    <source>
        <dbReference type="ARBA" id="ARBA00005032"/>
    </source>
</evidence>
<organism evidence="7">
    <name type="scientific">Mesocestoides corti</name>
    <name type="common">Flatworm</name>
    <dbReference type="NCBI Taxonomy" id="53468"/>
    <lineage>
        <taxon>Eukaryota</taxon>
        <taxon>Metazoa</taxon>
        <taxon>Spiralia</taxon>
        <taxon>Lophotrochozoa</taxon>
        <taxon>Platyhelminthes</taxon>
        <taxon>Cestoda</taxon>
        <taxon>Eucestoda</taxon>
        <taxon>Cyclophyllidea</taxon>
        <taxon>Mesocestoididae</taxon>
        <taxon>Mesocestoides</taxon>
    </lineage>
</organism>
<dbReference type="PANTHER" id="PTHR10953">
    <property type="entry name" value="UBIQUITIN-ACTIVATING ENZYME E1"/>
    <property type="match status" value="1"/>
</dbReference>
<sequence>MSLITPSREQRYDRQLRLWGDRGQEILGDTSVCLLGAGAVGSELLKNLVLPGIGSFTIVDDALVTRKDLGSNFFVTSSDLGKPRAQAVAELLSELNTDVRGNFIVESLDNLLENDPDFFLGFGAIVYTDIRENQLLRISRIVSPAHIPIVVCISVGFIGFLRVSVPEHAIIESHPDAIKPDLRLDNPPEAFVRLVNEPENDIEALPASELVQVPWLIIIYKFILRFRQEKGHFPASYADKQEVRKLITSAADSMLEKCRSRGETIEPLFELTNFQEAARAVNTAISETKIPPEVTQIFDDCRCVWSNTCVLRSPSKCPPAKHRKSEKTQSPLMNLSMATFWKLASAVKEYTLNEGHGCLPIRGDLPDMSSSSSRYLKLLSAYRESAEVAVEQLSSRLSHLSGLRLEDVRLLARNAAYLRVIKFRSLEEELKLSPARSDDLHLIPTHECNDAILWYFMLRGAASFFAEHGRWPGSLCGTSSPATASGAGADGGDSQLFSQIVELDLPNLRNHVNRVLTASGVAVNRVCDDFVHEMCRFGGSEVHSIAAFMGGIAAQEVIKLVTHQFVPVCQPLIYNGITQQTDLLEF</sequence>
<dbReference type="SUPFAM" id="SSF69572">
    <property type="entry name" value="Activating enzymes of the ubiquitin-like proteins"/>
    <property type="match status" value="1"/>
</dbReference>
<dbReference type="Pfam" id="PF00899">
    <property type="entry name" value="ThiF"/>
    <property type="match status" value="1"/>
</dbReference>
<feature type="domain" description="THIF-type NAD/FAD binding fold" evidence="6">
    <location>
        <begin position="12"/>
        <end position="564"/>
    </location>
</feature>
<dbReference type="Gene3D" id="3.40.50.720">
    <property type="entry name" value="NAD(P)-binding Rossmann-like Domain"/>
    <property type="match status" value="2"/>
</dbReference>
<keyword evidence="4 5" id="KW-0833">Ubl conjugation pathway</keyword>
<dbReference type="InterPro" id="IPR000594">
    <property type="entry name" value="ThiF_NAD_FAD-bd"/>
</dbReference>
<dbReference type="AlphaFoldDB" id="A0A5K3F7Z7"/>
<evidence type="ECO:0000256" key="3">
    <source>
        <dbReference type="ARBA" id="ARBA00015407"/>
    </source>
</evidence>
<dbReference type="InterPro" id="IPR035985">
    <property type="entry name" value="Ubiquitin-activating_enz"/>
</dbReference>
<evidence type="ECO:0000256" key="5">
    <source>
        <dbReference type="PIRNR" id="PIRNR039099"/>
    </source>
</evidence>
<proteinExistence type="inferred from homology"/>
<dbReference type="InterPro" id="IPR045886">
    <property type="entry name" value="ThiF/MoeB/HesA"/>
</dbReference>
<protein>
    <recommendedName>
        <fullName evidence="3 5">NEDD8-activating enzyme E1 regulatory subunit</fullName>
    </recommendedName>
</protein>
<evidence type="ECO:0000256" key="4">
    <source>
        <dbReference type="ARBA" id="ARBA00022786"/>
    </source>
</evidence>
<accession>A0A5K3F7Z7</accession>
<dbReference type="GO" id="GO:0005737">
    <property type="term" value="C:cytoplasm"/>
    <property type="evidence" value="ECO:0007669"/>
    <property type="project" value="TreeGrafter"/>
</dbReference>
<evidence type="ECO:0000313" key="7">
    <source>
        <dbReference type="WBParaSite" id="MCU_005466-RA"/>
    </source>
</evidence>